<feature type="signal peptide" evidence="7">
    <location>
        <begin position="1"/>
        <end position="27"/>
    </location>
</feature>
<dbReference type="GO" id="GO:0004065">
    <property type="term" value="F:arylsulfatase activity"/>
    <property type="evidence" value="ECO:0007669"/>
    <property type="project" value="TreeGrafter"/>
</dbReference>
<keyword evidence="5" id="KW-0378">Hydrolase</keyword>
<dbReference type="InterPro" id="IPR050738">
    <property type="entry name" value="Sulfatase"/>
</dbReference>
<dbReference type="InterPro" id="IPR017850">
    <property type="entry name" value="Alkaline_phosphatase_core_sf"/>
</dbReference>
<name>A0A6C2TZI0_PONDE</name>
<keyword evidence="10" id="KW-1185">Reference proteome</keyword>
<evidence type="ECO:0000256" key="3">
    <source>
        <dbReference type="ARBA" id="ARBA00022723"/>
    </source>
</evidence>
<evidence type="ECO:0000256" key="5">
    <source>
        <dbReference type="ARBA" id="ARBA00022801"/>
    </source>
</evidence>
<keyword evidence="6" id="KW-0106">Calcium</keyword>
<feature type="domain" description="Sulfatase N-terminal" evidence="8">
    <location>
        <begin position="30"/>
        <end position="335"/>
    </location>
</feature>
<dbReference type="AlphaFoldDB" id="A0A6C2TZI0"/>
<feature type="chain" id="PRO_5028953183" evidence="7">
    <location>
        <begin position="28"/>
        <end position="439"/>
    </location>
</feature>
<evidence type="ECO:0000256" key="4">
    <source>
        <dbReference type="ARBA" id="ARBA00022729"/>
    </source>
</evidence>
<evidence type="ECO:0000256" key="1">
    <source>
        <dbReference type="ARBA" id="ARBA00001913"/>
    </source>
</evidence>
<dbReference type="InterPro" id="IPR000917">
    <property type="entry name" value="Sulfatase_N"/>
</dbReference>
<dbReference type="Gene3D" id="3.30.1120.10">
    <property type="match status" value="1"/>
</dbReference>
<organism evidence="9 10">
    <name type="scientific">Pontiella desulfatans</name>
    <dbReference type="NCBI Taxonomy" id="2750659"/>
    <lineage>
        <taxon>Bacteria</taxon>
        <taxon>Pseudomonadati</taxon>
        <taxon>Kiritimatiellota</taxon>
        <taxon>Kiritimatiellia</taxon>
        <taxon>Kiritimatiellales</taxon>
        <taxon>Pontiellaceae</taxon>
        <taxon>Pontiella</taxon>
    </lineage>
</organism>
<comment type="cofactor">
    <cofactor evidence="1">
        <name>Ca(2+)</name>
        <dbReference type="ChEBI" id="CHEBI:29108"/>
    </cofactor>
</comment>
<dbReference type="EMBL" id="CAAHFG010000001">
    <property type="protein sequence ID" value="VGO13128.1"/>
    <property type="molecule type" value="Genomic_DNA"/>
</dbReference>
<evidence type="ECO:0000256" key="6">
    <source>
        <dbReference type="ARBA" id="ARBA00022837"/>
    </source>
</evidence>
<accession>A0A6C2TZI0</accession>
<dbReference type="SUPFAM" id="SSF53649">
    <property type="entry name" value="Alkaline phosphatase-like"/>
    <property type="match status" value="1"/>
</dbReference>
<keyword evidence="4 7" id="KW-0732">Signal</keyword>
<dbReference type="Pfam" id="PF00884">
    <property type="entry name" value="Sulfatase"/>
    <property type="match status" value="1"/>
</dbReference>
<dbReference type="PANTHER" id="PTHR42693:SF42">
    <property type="entry name" value="ARYLSULFATASE G"/>
    <property type="match status" value="1"/>
</dbReference>
<dbReference type="PANTHER" id="PTHR42693">
    <property type="entry name" value="ARYLSULFATASE FAMILY MEMBER"/>
    <property type="match status" value="1"/>
</dbReference>
<comment type="similarity">
    <text evidence="2">Belongs to the sulfatase family.</text>
</comment>
<evidence type="ECO:0000256" key="2">
    <source>
        <dbReference type="ARBA" id="ARBA00008779"/>
    </source>
</evidence>
<proteinExistence type="inferred from homology"/>
<evidence type="ECO:0000313" key="10">
    <source>
        <dbReference type="Proteomes" id="UP000366872"/>
    </source>
</evidence>
<gene>
    <name evidence="9" type="ORF">PDESU_01682</name>
</gene>
<reference evidence="9 10" key="1">
    <citation type="submission" date="2019-04" db="EMBL/GenBank/DDBJ databases">
        <authorList>
            <person name="Van Vliet M D."/>
        </authorList>
    </citation>
    <scope>NUCLEOTIDE SEQUENCE [LARGE SCALE GENOMIC DNA]</scope>
    <source>
        <strain evidence="9 10">F1</strain>
    </source>
</reference>
<dbReference type="Gene3D" id="3.40.720.10">
    <property type="entry name" value="Alkaline Phosphatase, subunit A"/>
    <property type="match status" value="1"/>
</dbReference>
<evidence type="ECO:0000313" key="9">
    <source>
        <dbReference type="EMBL" id="VGO13128.1"/>
    </source>
</evidence>
<dbReference type="Proteomes" id="UP000366872">
    <property type="component" value="Unassembled WGS sequence"/>
</dbReference>
<dbReference type="GO" id="GO:0046872">
    <property type="term" value="F:metal ion binding"/>
    <property type="evidence" value="ECO:0007669"/>
    <property type="project" value="UniProtKB-KW"/>
</dbReference>
<protein>
    <submittedName>
        <fullName evidence="9">Arylsulfatase</fullName>
    </submittedName>
</protein>
<evidence type="ECO:0000256" key="7">
    <source>
        <dbReference type="SAM" id="SignalP"/>
    </source>
</evidence>
<keyword evidence="3" id="KW-0479">Metal-binding</keyword>
<evidence type="ECO:0000259" key="8">
    <source>
        <dbReference type="Pfam" id="PF00884"/>
    </source>
</evidence>
<sequence length="439" mass="49742">MYAFKIKRMLVVTGVAIVAIASITASAKQPNVVFILSDDQGWDDYGFMGHEHIQTPNLDRLAEAGLLYERGYVTAPLCRPSLASLATGLYPHETGIRGNDPVMPKGTNRKADKKLFGELRTEMTEPFAECTTFIEVLRDNGYLTLQTGKWWEENPLDHGFTDAMTHGNALKGGRHGDVGLRIGRATMKPFHDIVEKSKAEEKPFFLWYGVFLPHSPHDAPDRFYNKYKDIAPNEPTARYWANVDWFDEGCGQIVQHLKEQGLYEDTIFVYTCDNGWVQNPERKDSSIRSKREPNEAGIRTPIFITHADTVKPLRDKETLASNIDIATTILHACGIKPPAEMSGLDLRVPSALKKRDRIFVDVYEHDINLDKRGDIVDGLKAWVVVDGWDKLIAKPEGKELYDLKADPDDRSNLATKHPEKVSKLWMLIEEWVKETPQLH</sequence>